<dbReference type="InterPro" id="IPR036890">
    <property type="entry name" value="HATPase_C_sf"/>
</dbReference>
<evidence type="ECO:0000256" key="1">
    <source>
        <dbReference type="ARBA" id="ARBA00000085"/>
    </source>
</evidence>
<organism evidence="12 13">
    <name type="scientific">Luteimonas marina</name>
    <dbReference type="NCBI Taxonomy" id="488485"/>
    <lineage>
        <taxon>Bacteria</taxon>
        <taxon>Pseudomonadati</taxon>
        <taxon>Pseudomonadota</taxon>
        <taxon>Gammaproteobacteria</taxon>
        <taxon>Lysobacterales</taxon>
        <taxon>Lysobacteraceae</taxon>
        <taxon>Luteimonas</taxon>
    </lineage>
</organism>
<dbReference type="Gene3D" id="3.30.565.10">
    <property type="entry name" value="Histidine kinase-like ATPase, C-terminal domain"/>
    <property type="match status" value="1"/>
</dbReference>
<sequence length="452" mass="49374">MSSGSLRWRLMLGAAATMLVTLTLALLAMSLLFSRHIERRVAEDLQREALRIVASLHVDEAGLPQSGANVSDPRYDTPAGGRYWQLTSMAGASRSLSLWDESLPDPVDADTDKWRAREDDGPFNQRIMLLERSVSLEGVDRPIRVQLAQNIADLRIARNQFRRELGLFLVALWLMLMAASWVQIHLGLKPLRRLRNELERMRRSPTERLDGRYPSEVMPLTSAINRLAEARERDVVRARRRAADLAHSLKTPLAALGALSRRVRAAPQPALADDLDRVLSSAGAALEAELARSRAAAIRDQIGTSEADPVEVADRIVSVLQRTERGAGLVYDVDIEEGVRLPIAGDDLMEVLGALIENATRFARRQVSVRGHAAPEGVGLVVEDDGPGLNISVEEALQRGGRLDEAGSGNHGLGLSIARDIIEATQGTLTLGKSALGGLRVQLDWPTIRGTA</sequence>
<dbReference type="Gene3D" id="1.10.287.130">
    <property type="match status" value="1"/>
</dbReference>
<feature type="transmembrane region" description="Helical" evidence="10">
    <location>
        <begin position="165"/>
        <end position="184"/>
    </location>
</feature>
<keyword evidence="9 10" id="KW-0472">Membrane</keyword>
<evidence type="ECO:0000256" key="7">
    <source>
        <dbReference type="ARBA" id="ARBA00022777"/>
    </source>
</evidence>
<dbReference type="InterPro" id="IPR003594">
    <property type="entry name" value="HATPase_dom"/>
</dbReference>
<proteinExistence type="predicted"/>
<keyword evidence="13" id="KW-1185">Reference proteome</keyword>
<dbReference type="PRINTS" id="PR00344">
    <property type="entry name" value="BCTRLSENSOR"/>
</dbReference>
<dbReference type="SUPFAM" id="SSF55874">
    <property type="entry name" value="ATPase domain of HSP90 chaperone/DNA topoisomerase II/histidine kinase"/>
    <property type="match status" value="1"/>
</dbReference>
<evidence type="ECO:0000256" key="10">
    <source>
        <dbReference type="SAM" id="Phobius"/>
    </source>
</evidence>
<evidence type="ECO:0000256" key="9">
    <source>
        <dbReference type="ARBA" id="ARBA00023136"/>
    </source>
</evidence>
<evidence type="ECO:0000256" key="6">
    <source>
        <dbReference type="ARBA" id="ARBA00022692"/>
    </source>
</evidence>
<feature type="domain" description="Histidine kinase" evidence="11">
    <location>
        <begin position="244"/>
        <end position="449"/>
    </location>
</feature>
<dbReference type="InterPro" id="IPR050428">
    <property type="entry name" value="TCS_sensor_his_kinase"/>
</dbReference>
<dbReference type="EMBL" id="VOHK01000003">
    <property type="protein sequence ID" value="TWT21448.1"/>
    <property type="molecule type" value="Genomic_DNA"/>
</dbReference>
<dbReference type="AlphaFoldDB" id="A0A5C5U6L7"/>
<keyword evidence="8 10" id="KW-1133">Transmembrane helix</keyword>
<evidence type="ECO:0000256" key="3">
    <source>
        <dbReference type="ARBA" id="ARBA00012438"/>
    </source>
</evidence>
<evidence type="ECO:0000256" key="5">
    <source>
        <dbReference type="ARBA" id="ARBA00022679"/>
    </source>
</evidence>
<keyword evidence="4" id="KW-0597">Phosphoprotein</keyword>
<evidence type="ECO:0000313" key="13">
    <source>
        <dbReference type="Proteomes" id="UP000319980"/>
    </source>
</evidence>
<gene>
    <name evidence="12" type="ORF">FQY83_08900</name>
</gene>
<dbReference type="GO" id="GO:0005886">
    <property type="term" value="C:plasma membrane"/>
    <property type="evidence" value="ECO:0007669"/>
    <property type="project" value="TreeGrafter"/>
</dbReference>
<reference evidence="12 13" key="1">
    <citation type="journal article" date="2008" name="Int. J. Syst. Evol. Microbiol.">
        <title>Luteimonas marina sp. nov., isolated from seawater.</title>
        <authorList>
            <person name="Baik K.S."/>
            <person name="Park S.C."/>
            <person name="Kim M.S."/>
            <person name="Kim E.M."/>
            <person name="Park C."/>
            <person name="Chun J."/>
            <person name="Seong C.N."/>
        </authorList>
    </citation>
    <scope>NUCLEOTIDE SEQUENCE [LARGE SCALE GENOMIC DNA]</scope>
    <source>
        <strain evidence="12 13">FR1330</strain>
    </source>
</reference>
<dbReference type="PANTHER" id="PTHR45436:SF5">
    <property type="entry name" value="SENSOR HISTIDINE KINASE TRCS"/>
    <property type="match status" value="1"/>
</dbReference>
<keyword evidence="5" id="KW-0808">Transferase</keyword>
<dbReference type="InterPro" id="IPR004358">
    <property type="entry name" value="Sig_transdc_His_kin-like_C"/>
</dbReference>
<evidence type="ECO:0000256" key="4">
    <source>
        <dbReference type="ARBA" id="ARBA00022553"/>
    </source>
</evidence>
<dbReference type="PROSITE" id="PS50109">
    <property type="entry name" value="HIS_KIN"/>
    <property type="match status" value="1"/>
</dbReference>
<comment type="subcellular location">
    <subcellularLocation>
        <location evidence="2">Membrane</location>
    </subcellularLocation>
</comment>
<dbReference type="PANTHER" id="PTHR45436">
    <property type="entry name" value="SENSOR HISTIDINE KINASE YKOH"/>
    <property type="match status" value="1"/>
</dbReference>
<dbReference type="GO" id="GO:0000160">
    <property type="term" value="P:phosphorelay signal transduction system"/>
    <property type="evidence" value="ECO:0007669"/>
    <property type="project" value="TreeGrafter"/>
</dbReference>
<dbReference type="Pfam" id="PF02518">
    <property type="entry name" value="HATPase_c"/>
    <property type="match status" value="1"/>
</dbReference>
<keyword evidence="7 12" id="KW-0418">Kinase</keyword>
<keyword evidence="6 10" id="KW-0812">Transmembrane</keyword>
<dbReference type="Proteomes" id="UP000319980">
    <property type="component" value="Unassembled WGS sequence"/>
</dbReference>
<comment type="caution">
    <text evidence="12">The sequence shown here is derived from an EMBL/GenBank/DDBJ whole genome shotgun (WGS) entry which is preliminary data.</text>
</comment>
<evidence type="ECO:0000259" key="11">
    <source>
        <dbReference type="PROSITE" id="PS50109"/>
    </source>
</evidence>
<dbReference type="EC" id="2.7.13.3" evidence="3"/>
<protein>
    <recommendedName>
        <fullName evidence="3">histidine kinase</fullName>
        <ecNumber evidence="3">2.7.13.3</ecNumber>
    </recommendedName>
</protein>
<feature type="transmembrane region" description="Helical" evidence="10">
    <location>
        <begin position="12"/>
        <end position="33"/>
    </location>
</feature>
<dbReference type="SMART" id="SM00387">
    <property type="entry name" value="HATPase_c"/>
    <property type="match status" value="1"/>
</dbReference>
<dbReference type="GO" id="GO:0004673">
    <property type="term" value="F:protein histidine kinase activity"/>
    <property type="evidence" value="ECO:0007669"/>
    <property type="project" value="UniProtKB-EC"/>
</dbReference>
<evidence type="ECO:0000256" key="2">
    <source>
        <dbReference type="ARBA" id="ARBA00004370"/>
    </source>
</evidence>
<evidence type="ECO:0000256" key="8">
    <source>
        <dbReference type="ARBA" id="ARBA00022989"/>
    </source>
</evidence>
<dbReference type="OrthoDB" id="9809567at2"/>
<evidence type="ECO:0000313" key="12">
    <source>
        <dbReference type="EMBL" id="TWT21448.1"/>
    </source>
</evidence>
<name>A0A5C5U6L7_9GAMM</name>
<accession>A0A5C5U6L7</accession>
<comment type="catalytic activity">
    <reaction evidence="1">
        <text>ATP + protein L-histidine = ADP + protein N-phospho-L-histidine.</text>
        <dbReference type="EC" id="2.7.13.3"/>
    </reaction>
</comment>
<dbReference type="RefSeq" id="WP_146387196.1">
    <property type="nucleotide sequence ID" value="NZ_VOHK01000003.1"/>
</dbReference>
<dbReference type="InterPro" id="IPR005467">
    <property type="entry name" value="His_kinase_dom"/>
</dbReference>